<dbReference type="GO" id="GO:0000976">
    <property type="term" value="F:transcription cis-regulatory region binding"/>
    <property type="evidence" value="ECO:0007669"/>
    <property type="project" value="TreeGrafter"/>
</dbReference>
<dbReference type="SUPFAM" id="SSF46689">
    <property type="entry name" value="Homeodomain-like"/>
    <property type="match status" value="1"/>
</dbReference>
<dbReference type="RefSeq" id="WP_005202522.1">
    <property type="nucleotide sequence ID" value="NZ_BAFC01000018.1"/>
</dbReference>
<dbReference type="Gene3D" id="1.10.357.10">
    <property type="entry name" value="Tetracycline Repressor, domain 2"/>
    <property type="match status" value="1"/>
</dbReference>
<dbReference type="InterPro" id="IPR039536">
    <property type="entry name" value="TetR_C_Proteobacteria"/>
</dbReference>
<dbReference type="InterPro" id="IPR050109">
    <property type="entry name" value="HTH-type_TetR-like_transc_reg"/>
</dbReference>
<evidence type="ECO:0000256" key="1">
    <source>
        <dbReference type="ARBA" id="ARBA00023015"/>
    </source>
</evidence>
<name>H5TVW8_9ACTN</name>
<dbReference type="AlphaFoldDB" id="H5TVW8"/>
<dbReference type="Proteomes" id="UP000005845">
    <property type="component" value="Unassembled WGS sequence"/>
</dbReference>
<dbReference type="EMBL" id="BAFC01000018">
    <property type="protein sequence ID" value="GAB37626.1"/>
    <property type="molecule type" value="Genomic_DNA"/>
</dbReference>
<dbReference type="PANTHER" id="PTHR30055:SF146">
    <property type="entry name" value="HTH-TYPE TRANSCRIPTIONAL DUAL REGULATOR CECR"/>
    <property type="match status" value="1"/>
</dbReference>
<dbReference type="PROSITE" id="PS50977">
    <property type="entry name" value="HTH_TETR_2"/>
    <property type="match status" value="1"/>
</dbReference>
<keyword evidence="2 4" id="KW-0238">DNA-binding</keyword>
<dbReference type="InterPro" id="IPR009057">
    <property type="entry name" value="Homeodomain-like_sf"/>
</dbReference>
<evidence type="ECO:0000313" key="7">
    <source>
        <dbReference type="Proteomes" id="UP000005845"/>
    </source>
</evidence>
<dbReference type="SUPFAM" id="SSF48498">
    <property type="entry name" value="Tetracyclin repressor-like, C-terminal domain"/>
    <property type="match status" value="1"/>
</dbReference>
<dbReference type="InterPro" id="IPR036271">
    <property type="entry name" value="Tet_transcr_reg_TetR-rel_C_sf"/>
</dbReference>
<keyword evidence="7" id="KW-1185">Reference proteome</keyword>
<evidence type="ECO:0000313" key="6">
    <source>
        <dbReference type="EMBL" id="GAB37626.1"/>
    </source>
</evidence>
<dbReference type="InterPro" id="IPR001647">
    <property type="entry name" value="HTH_TetR"/>
</dbReference>
<comment type="caution">
    <text evidence="6">The sequence shown here is derived from an EMBL/GenBank/DDBJ whole genome shotgun (WGS) entry which is preliminary data.</text>
</comment>
<feature type="domain" description="HTH tetR-type" evidence="5">
    <location>
        <begin position="14"/>
        <end position="74"/>
    </location>
</feature>
<keyword evidence="1" id="KW-0805">Transcription regulation</keyword>
<dbReference type="GO" id="GO:0045892">
    <property type="term" value="P:negative regulation of DNA-templated transcription"/>
    <property type="evidence" value="ECO:0007669"/>
    <property type="project" value="UniProtKB-ARBA"/>
</dbReference>
<proteinExistence type="predicted"/>
<dbReference type="Pfam" id="PF00440">
    <property type="entry name" value="TetR_N"/>
    <property type="match status" value="1"/>
</dbReference>
<dbReference type="PANTHER" id="PTHR30055">
    <property type="entry name" value="HTH-TYPE TRANSCRIPTIONAL REGULATOR RUTR"/>
    <property type="match status" value="1"/>
</dbReference>
<dbReference type="PRINTS" id="PR00455">
    <property type="entry name" value="HTHTETR"/>
</dbReference>
<organism evidence="6 7">
    <name type="scientific">Gordonia sputi NBRC 100414</name>
    <dbReference type="NCBI Taxonomy" id="1089453"/>
    <lineage>
        <taxon>Bacteria</taxon>
        <taxon>Bacillati</taxon>
        <taxon>Actinomycetota</taxon>
        <taxon>Actinomycetes</taxon>
        <taxon>Mycobacteriales</taxon>
        <taxon>Gordoniaceae</taxon>
        <taxon>Gordonia</taxon>
    </lineage>
</organism>
<dbReference type="GO" id="GO:0003700">
    <property type="term" value="F:DNA-binding transcription factor activity"/>
    <property type="evidence" value="ECO:0007669"/>
    <property type="project" value="TreeGrafter"/>
</dbReference>
<protein>
    <submittedName>
        <fullName evidence="6">Putative TetR family transcriptional regulator</fullName>
    </submittedName>
</protein>
<gene>
    <name evidence="6" type="ORF">GOSPT_018_00060</name>
</gene>
<evidence type="ECO:0000256" key="2">
    <source>
        <dbReference type="ARBA" id="ARBA00023125"/>
    </source>
</evidence>
<feature type="DNA-binding region" description="H-T-H motif" evidence="4">
    <location>
        <begin position="37"/>
        <end position="56"/>
    </location>
</feature>
<evidence type="ECO:0000256" key="3">
    <source>
        <dbReference type="ARBA" id="ARBA00023163"/>
    </source>
</evidence>
<accession>H5TVW8</accession>
<evidence type="ECO:0000256" key="4">
    <source>
        <dbReference type="PROSITE-ProRule" id="PRU00335"/>
    </source>
</evidence>
<dbReference type="eggNOG" id="COG1309">
    <property type="taxonomic scope" value="Bacteria"/>
</dbReference>
<evidence type="ECO:0000259" key="5">
    <source>
        <dbReference type="PROSITE" id="PS50977"/>
    </source>
</evidence>
<dbReference type="FunFam" id="1.10.10.60:FF:000141">
    <property type="entry name" value="TetR family transcriptional regulator"/>
    <property type="match status" value="1"/>
</dbReference>
<keyword evidence="3" id="KW-0804">Transcription</keyword>
<dbReference type="Pfam" id="PF14246">
    <property type="entry name" value="TetR_C_7"/>
    <property type="match status" value="1"/>
</dbReference>
<sequence length="216" mass="23372">MSEKDDEPTPGRTERKRQAILDAATELFLRNGFRGTSMDEVATRAGVSKQTVYKQFTDKERLFRDIVEGVASNSDAVIATLTSAFGDSAATSSRALETRLRSVALVYLDAVLNPRVLSLRRLIIAEADAFPDLARSYYDYGPGQGVEVVAQCLQPYIDAGLLVVNESRLAAAHFAYLALGSALDRAQFMPDDLPDSAERQRLSTAAAAAFVAAYGA</sequence>
<reference evidence="6 7" key="1">
    <citation type="submission" date="2012-02" db="EMBL/GenBank/DDBJ databases">
        <title>Whole genome shotgun sequence of Gordonia sputi NBRC 100414.</title>
        <authorList>
            <person name="Yoshida I."/>
            <person name="Hosoyama A."/>
            <person name="Tsuchikane K."/>
            <person name="Katsumata H."/>
            <person name="Yamazaki S."/>
            <person name="Fujita N."/>
        </authorList>
    </citation>
    <scope>NUCLEOTIDE SEQUENCE [LARGE SCALE GENOMIC DNA]</scope>
    <source>
        <strain evidence="6 7">NBRC 100414</strain>
    </source>
</reference>